<feature type="active site" description="Proton acceptor" evidence="4">
    <location>
        <position position="181"/>
    </location>
</feature>
<dbReference type="SUPFAM" id="SSF52151">
    <property type="entry name" value="FabD/lysophospholipase-like"/>
    <property type="match status" value="1"/>
</dbReference>
<dbReference type="Proteomes" id="UP000242469">
    <property type="component" value="Unassembled WGS sequence"/>
</dbReference>
<dbReference type="Pfam" id="PF01734">
    <property type="entry name" value="Patatin"/>
    <property type="match status" value="1"/>
</dbReference>
<dbReference type="AlphaFoldDB" id="A0A1H4GMV3"/>
<keyword evidence="7" id="KW-1185">Reference proteome</keyword>
<evidence type="ECO:0000313" key="6">
    <source>
        <dbReference type="EMBL" id="SEB10979.1"/>
    </source>
</evidence>
<dbReference type="GO" id="GO:0016042">
    <property type="term" value="P:lipid catabolic process"/>
    <property type="evidence" value="ECO:0007669"/>
    <property type="project" value="UniProtKB-UniRule"/>
</dbReference>
<keyword evidence="3 4" id="KW-0443">Lipid metabolism</keyword>
<name>A0A1H4GMV3_9GAMM</name>
<evidence type="ECO:0000256" key="3">
    <source>
        <dbReference type="ARBA" id="ARBA00023098"/>
    </source>
</evidence>
<evidence type="ECO:0000256" key="1">
    <source>
        <dbReference type="ARBA" id="ARBA00022801"/>
    </source>
</evidence>
<feature type="short sequence motif" description="GXGXXG" evidence="4">
    <location>
        <begin position="12"/>
        <end position="17"/>
    </location>
</feature>
<reference evidence="7" key="1">
    <citation type="submission" date="2016-10" db="EMBL/GenBank/DDBJ databases">
        <authorList>
            <person name="Varghese N."/>
            <person name="Submissions S."/>
        </authorList>
    </citation>
    <scope>NUCLEOTIDE SEQUENCE [LARGE SCALE GENOMIC DNA]</scope>
    <source>
        <strain evidence="7">DSM 11526</strain>
    </source>
</reference>
<dbReference type="Gene3D" id="3.40.1090.10">
    <property type="entry name" value="Cytosolic phospholipase A2 catalytic domain"/>
    <property type="match status" value="2"/>
</dbReference>
<evidence type="ECO:0000313" key="7">
    <source>
        <dbReference type="Proteomes" id="UP000242469"/>
    </source>
</evidence>
<evidence type="ECO:0000256" key="4">
    <source>
        <dbReference type="PROSITE-ProRule" id="PRU01161"/>
    </source>
</evidence>
<feature type="domain" description="PNPLA" evidence="5">
    <location>
        <begin position="8"/>
        <end position="194"/>
    </location>
</feature>
<feature type="short sequence motif" description="GXSXG" evidence="4">
    <location>
        <begin position="40"/>
        <end position="44"/>
    </location>
</feature>
<feature type="short sequence motif" description="DGA/G" evidence="4">
    <location>
        <begin position="181"/>
        <end position="183"/>
    </location>
</feature>
<accession>A0A1H4GMV3</accession>
<evidence type="ECO:0000259" key="5">
    <source>
        <dbReference type="PROSITE" id="PS51635"/>
    </source>
</evidence>
<sequence length="328" mass="37042">MSEVKLNLALQGGGAHGAFTWGMLDRLLQEDDIRFDGISGTSAGAMNAVMLTAGWQQGGAAGARALLSEFWHRLMLPDSFDPAGWSRHWPTWWSGVTRHLSPYDLNPFDINPLRDLLNDLVDFERLRRDAPFQLFIAATEVETAKLKLFREHELSTEHLLASACLPALYQAVEIEGAHYWDGGFAGNPVVYPLLFDCKARDLLLLLLHPQQPAAPPVSAQAIADRVAELGFQTTFMREMRALAAMHQRARRSPWRLGRPERRIRQMRLHVLGPDEGLSQLHRSSKLDVRPDFLLELMQRGQAQMDRWLQQNRSALGRSSSCDIEAEFL</sequence>
<proteinExistence type="predicted"/>
<dbReference type="OrthoDB" id="9807112at2"/>
<dbReference type="GO" id="GO:0016787">
    <property type="term" value="F:hydrolase activity"/>
    <property type="evidence" value="ECO:0007669"/>
    <property type="project" value="UniProtKB-UniRule"/>
</dbReference>
<feature type="active site" description="Nucleophile" evidence="4">
    <location>
        <position position="42"/>
    </location>
</feature>
<gene>
    <name evidence="6" type="ORF">SAMN02745729_11835</name>
</gene>
<keyword evidence="2 4" id="KW-0442">Lipid degradation</keyword>
<dbReference type="STRING" id="1122198.SAMN02745729_11835"/>
<organism evidence="6 7">
    <name type="scientific">Marinobacterium iners DSM 11526</name>
    <dbReference type="NCBI Taxonomy" id="1122198"/>
    <lineage>
        <taxon>Bacteria</taxon>
        <taxon>Pseudomonadati</taxon>
        <taxon>Pseudomonadota</taxon>
        <taxon>Gammaproteobacteria</taxon>
        <taxon>Oceanospirillales</taxon>
        <taxon>Oceanospirillaceae</taxon>
        <taxon>Marinobacterium</taxon>
    </lineage>
</organism>
<dbReference type="RefSeq" id="WP_091827708.1">
    <property type="nucleotide sequence ID" value="NZ_FNRJ01000018.1"/>
</dbReference>
<protein>
    <submittedName>
        <fullName evidence="6">NTE family protein</fullName>
    </submittedName>
</protein>
<dbReference type="PROSITE" id="PS51635">
    <property type="entry name" value="PNPLA"/>
    <property type="match status" value="1"/>
</dbReference>
<evidence type="ECO:0000256" key="2">
    <source>
        <dbReference type="ARBA" id="ARBA00022963"/>
    </source>
</evidence>
<dbReference type="PANTHER" id="PTHR14226:SF78">
    <property type="entry name" value="SLR0060 PROTEIN"/>
    <property type="match status" value="1"/>
</dbReference>
<keyword evidence="1 4" id="KW-0378">Hydrolase</keyword>
<dbReference type="EMBL" id="FNRJ01000018">
    <property type="protein sequence ID" value="SEB10979.1"/>
    <property type="molecule type" value="Genomic_DNA"/>
</dbReference>
<dbReference type="InterPro" id="IPR002641">
    <property type="entry name" value="PNPLA_dom"/>
</dbReference>
<dbReference type="InterPro" id="IPR050301">
    <property type="entry name" value="NTE"/>
</dbReference>
<dbReference type="InterPro" id="IPR016035">
    <property type="entry name" value="Acyl_Trfase/lysoPLipase"/>
</dbReference>
<dbReference type="PANTHER" id="PTHR14226">
    <property type="entry name" value="NEUROPATHY TARGET ESTERASE/SWISS CHEESE D.MELANOGASTER"/>
    <property type="match status" value="1"/>
</dbReference>